<name>A0A8J5XSE7_DIALT</name>
<comment type="caution">
    <text evidence="2">The sequence shown here is derived from an EMBL/GenBank/DDBJ whole genome shotgun (WGS) entry which is preliminary data.</text>
</comment>
<feature type="compositionally biased region" description="Basic residues" evidence="1">
    <location>
        <begin position="17"/>
        <end position="32"/>
    </location>
</feature>
<organism evidence="2 3">
    <name type="scientific">Diacronema lutheri</name>
    <name type="common">Unicellular marine alga</name>
    <name type="synonym">Monochrysis lutheri</name>
    <dbReference type="NCBI Taxonomy" id="2081491"/>
    <lineage>
        <taxon>Eukaryota</taxon>
        <taxon>Haptista</taxon>
        <taxon>Haptophyta</taxon>
        <taxon>Pavlovophyceae</taxon>
        <taxon>Pavlovales</taxon>
        <taxon>Pavlovaceae</taxon>
        <taxon>Diacronema</taxon>
    </lineage>
</organism>
<accession>A0A8J5XSE7</accession>
<protein>
    <submittedName>
        <fullName evidence="2">Uncharacterized protein</fullName>
    </submittedName>
</protein>
<feature type="region of interest" description="Disordered" evidence="1">
    <location>
        <begin position="305"/>
        <end position="329"/>
    </location>
</feature>
<dbReference type="OrthoDB" id="10674394at2759"/>
<gene>
    <name evidence="2" type="ORF">KFE25_003001</name>
</gene>
<evidence type="ECO:0000256" key="1">
    <source>
        <dbReference type="SAM" id="MobiDB-lite"/>
    </source>
</evidence>
<proteinExistence type="predicted"/>
<sequence length="636" mass="65441">MAGTKSSREPKGGGKGKGTKGKGSKKKGKSRTRSAAPLSAIELKSLELIGSDGAIEPLAPAFRADCFFYRSRLPFDTGLQAVTVRATARELHSRVIVEPWLPPTVDGADVDAAVGTKSRRIQKGAVKAAKAAAGKAKKKHGKRHAPVDVDTVPEDVKRWIGHAALALDDGDGGAAGTDGGGAAGAGANLPAGAAPPVMLPAYVLNTVRAEAAKIYDVLRPAAHEPTAHITRDAFYEGLRALGLGIGRRDTDELFALAQPDGAGTGVSFAQLSAMLRRCKPSCVEEVITIGLAHAEREDDIFALSAPAPASSGSGASAQRAEPRADETDAPLVDASALAAALANVAVAQAPRTPPRAHGAPGLSGASANPGIGGGSPSASTLVRVGVVSADGSARCHYVLELRCEPPPPAPSPPADLRAPLRAIFEYSAVPPERLVGLGGFVSCMRSAHLCAFAGDARAGFLHANREKPAALVGASGFWASVFFTFVRARAPDGSWEHNAEGVLADIRAALLPLDWNRRACAVAERNRAAIRALRAAGEKMSRDQGRAQLHEDKWVLAPAAPVDGPCVDADGEMSLEDAPAFGSADGEAAALSPAPVTSGGAHGAAAAAAAAEKRQAYVEFMSQVWDEQLHATLWPA</sequence>
<feature type="region of interest" description="Disordered" evidence="1">
    <location>
        <begin position="350"/>
        <end position="370"/>
    </location>
</feature>
<keyword evidence="3" id="KW-1185">Reference proteome</keyword>
<feature type="compositionally biased region" description="Low complexity" evidence="1">
    <location>
        <begin position="305"/>
        <end position="317"/>
    </location>
</feature>
<feature type="region of interest" description="Disordered" evidence="1">
    <location>
        <begin position="1"/>
        <end position="36"/>
    </location>
</feature>
<feature type="compositionally biased region" description="Basic and acidic residues" evidence="1">
    <location>
        <begin position="1"/>
        <end position="12"/>
    </location>
</feature>
<dbReference type="AlphaFoldDB" id="A0A8J5XSE7"/>
<evidence type="ECO:0000313" key="3">
    <source>
        <dbReference type="Proteomes" id="UP000751190"/>
    </source>
</evidence>
<dbReference type="Proteomes" id="UP000751190">
    <property type="component" value="Unassembled WGS sequence"/>
</dbReference>
<evidence type="ECO:0000313" key="2">
    <source>
        <dbReference type="EMBL" id="KAG8465694.1"/>
    </source>
</evidence>
<reference evidence="2" key="1">
    <citation type="submission" date="2021-05" db="EMBL/GenBank/DDBJ databases">
        <title>The genome of the haptophyte Pavlova lutheri (Diacronema luteri, Pavlovales) - a model for lipid biosynthesis in eukaryotic algae.</title>
        <authorList>
            <person name="Hulatt C.J."/>
            <person name="Posewitz M.C."/>
        </authorList>
    </citation>
    <scope>NUCLEOTIDE SEQUENCE</scope>
    <source>
        <strain evidence="2">NIVA-4/92</strain>
    </source>
</reference>
<dbReference type="EMBL" id="JAGTXO010000010">
    <property type="protein sequence ID" value="KAG8465694.1"/>
    <property type="molecule type" value="Genomic_DNA"/>
</dbReference>